<accession>B6HRY9</accession>
<dbReference type="HOGENOM" id="CLU_1525674_0_0_1"/>
<name>B6HRY9_PENRW</name>
<dbReference type="Proteomes" id="UP000000724">
    <property type="component" value="Contig Pc00c22"/>
</dbReference>
<proteinExistence type="predicted"/>
<sequence length="176" mass="20409">MTHIRFTERGEEEPIQHLFIDTVKSVWLTYRQFFAHLVFHLHKYRSRDRLFGGRSKKSHVPLASYRTLIARTGSQSHGDQNLNGEERDGYNLHSMATDRFSTKHRWCCQPTKRITSKHMDENSDSADDCQPPVAITLPVSTKFHVSPICYLRVNPRVRTYKPISSQGLKDPINVSN</sequence>
<organism evidence="1 2">
    <name type="scientific">Penicillium rubens (strain ATCC 28089 / DSM 1075 / NRRL 1951 / Wisconsin 54-1255)</name>
    <name type="common">Penicillium chrysogenum</name>
    <dbReference type="NCBI Taxonomy" id="500485"/>
    <lineage>
        <taxon>Eukaryota</taxon>
        <taxon>Fungi</taxon>
        <taxon>Dikarya</taxon>
        <taxon>Ascomycota</taxon>
        <taxon>Pezizomycotina</taxon>
        <taxon>Eurotiomycetes</taxon>
        <taxon>Eurotiomycetidae</taxon>
        <taxon>Eurotiales</taxon>
        <taxon>Aspergillaceae</taxon>
        <taxon>Penicillium</taxon>
        <taxon>Penicillium chrysogenum species complex</taxon>
    </lineage>
</organism>
<reference evidence="1 2" key="1">
    <citation type="journal article" date="2008" name="Nat. Biotechnol.">
        <title>Genome sequencing and analysis of the filamentous fungus Penicillium chrysogenum.</title>
        <authorList>
            <person name="van den Berg M.A."/>
            <person name="Albang R."/>
            <person name="Albermann K."/>
            <person name="Badger J.H."/>
            <person name="Daran J.-M."/>
            <person name="Driessen A.J.M."/>
            <person name="Garcia-Estrada C."/>
            <person name="Fedorova N.D."/>
            <person name="Harris D.M."/>
            <person name="Heijne W.H.M."/>
            <person name="Joardar V.S."/>
            <person name="Kiel J.A.K.W."/>
            <person name="Kovalchuk A."/>
            <person name="Martin J.F."/>
            <person name="Nierman W.C."/>
            <person name="Nijland J.G."/>
            <person name="Pronk J.T."/>
            <person name="Roubos J.A."/>
            <person name="van der Klei I.J."/>
            <person name="van Peij N.N.M.E."/>
            <person name="Veenhuis M."/>
            <person name="von Doehren H."/>
            <person name="Wagner C."/>
            <person name="Wortman J.R."/>
            <person name="Bovenberg R.A.L."/>
        </authorList>
    </citation>
    <scope>NUCLEOTIDE SEQUENCE [LARGE SCALE GENOMIC DNA]</scope>
    <source>
        <strain evidence="2">ATCC 28089 / DSM 1075 / NRRL 1951 / Wisconsin 54-1255</strain>
    </source>
</reference>
<gene>
    <name evidence="1" type="ORF">Pc22g16790</name>
    <name evidence="1" type="ORF">PCH_Pc22g16790</name>
</gene>
<dbReference type="EMBL" id="AM920437">
    <property type="protein sequence ID" value="CAP98967.1"/>
    <property type="molecule type" value="Genomic_DNA"/>
</dbReference>
<protein>
    <submittedName>
        <fullName evidence="1">Uncharacterized protein</fullName>
    </submittedName>
</protein>
<evidence type="ECO:0000313" key="1">
    <source>
        <dbReference type="EMBL" id="CAP98967.1"/>
    </source>
</evidence>
<dbReference type="AlphaFoldDB" id="B6HRY9"/>
<dbReference type="VEuPathDB" id="FungiDB:PCH_Pc22g16790"/>
<keyword evidence="2" id="KW-1185">Reference proteome</keyword>
<evidence type="ECO:0000313" key="2">
    <source>
        <dbReference type="Proteomes" id="UP000000724"/>
    </source>
</evidence>